<dbReference type="PANTHER" id="PTHR21021:SF15">
    <property type="entry name" value="FREE METHIONINE-R-SULFOXIDE REDUCTASE"/>
    <property type="match status" value="1"/>
</dbReference>
<feature type="domain" description="GAF" evidence="2">
    <location>
        <begin position="76"/>
        <end position="173"/>
    </location>
</feature>
<dbReference type="InterPro" id="IPR003018">
    <property type="entry name" value="GAF"/>
</dbReference>
<evidence type="ECO:0000259" key="2">
    <source>
        <dbReference type="Pfam" id="PF13185"/>
    </source>
</evidence>
<sequence>MEDDKHHADYTTFSASQSREEVLQTVIDSYEALTTGQDNWVCNLANASSLLWHAYHSLNVNVNWAGFYLTDKSVLDKQELILGPFQGKVACQQILFGRGVCGSAASEKVTQLVHDVNKHPNHIACDGETKSEIVVPILDESNNTVGVIDIDCLDYEGFSEVDQKYLEELAKLIIKTCKF</sequence>
<dbReference type="GO" id="GO:0005829">
    <property type="term" value="C:cytosol"/>
    <property type="evidence" value="ECO:0007669"/>
    <property type="project" value="TreeGrafter"/>
</dbReference>
<dbReference type="eggNOG" id="ENOG502RXXR">
    <property type="taxonomic scope" value="Eukaryota"/>
</dbReference>
<dbReference type="KEGG" id="tpf:TPHA_0C02490"/>
<evidence type="ECO:0000313" key="3">
    <source>
        <dbReference type="EMBL" id="CCE62402.1"/>
    </source>
</evidence>
<accession>G8BRM6</accession>
<dbReference type="HOGENOM" id="CLU_077738_1_1_1"/>
<organism evidence="3 4">
    <name type="scientific">Tetrapisispora phaffii (strain ATCC 24235 / CBS 4417 / NBRC 1672 / NRRL Y-8282 / UCD 70-5)</name>
    <name type="common">Yeast</name>
    <name type="synonym">Fabospora phaffii</name>
    <dbReference type="NCBI Taxonomy" id="1071381"/>
    <lineage>
        <taxon>Eukaryota</taxon>
        <taxon>Fungi</taxon>
        <taxon>Dikarya</taxon>
        <taxon>Ascomycota</taxon>
        <taxon>Saccharomycotina</taxon>
        <taxon>Saccharomycetes</taxon>
        <taxon>Saccharomycetales</taxon>
        <taxon>Saccharomycetaceae</taxon>
        <taxon>Tetrapisispora</taxon>
    </lineage>
</organism>
<keyword evidence="4" id="KW-1185">Reference proteome</keyword>
<dbReference type="STRING" id="1071381.G8BRM6"/>
<evidence type="ECO:0000313" key="4">
    <source>
        <dbReference type="Proteomes" id="UP000005666"/>
    </source>
</evidence>
<dbReference type="InterPro" id="IPR000614">
    <property type="entry name" value="FRMsr_CS"/>
</dbReference>
<dbReference type="Gene3D" id="3.30.450.40">
    <property type="match status" value="1"/>
</dbReference>
<comment type="similarity">
    <text evidence="1">Belongs to the free Met sulfoxide reductase family.</text>
</comment>
<dbReference type="AlphaFoldDB" id="G8BRM6"/>
<protein>
    <recommendedName>
        <fullName evidence="2">GAF domain-containing protein</fullName>
    </recommendedName>
</protein>
<reference evidence="3 4" key="1">
    <citation type="journal article" date="2011" name="Proc. Natl. Acad. Sci. U.S.A.">
        <title>Evolutionary erosion of yeast sex chromosomes by mating-type switching accidents.</title>
        <authorList>
            <person name="Gordon J.L."/>
            <person name="Armisen D."/>
            <person name="Proux-Wera E."/>
            <person name="Oheigeartaigh S.S."/>
            <person name="Byrne K.P."/>
            <person name="Wolfe K.H."/>
        </authorList>
    </citation>
    <scope>NUCLEOTIDE SEQUENCE [LARGE SCALE GENOMIC DNA]</scope>
    <source>
        <strain evidence="4">ATCC 24235 / CBS 4417 / NBRC 1672 / NRRL Y-8282 / UCD 70-5</strain>
    </source>
</reference>
<dbReference type="EMBL" id="HE612858">
    <property type="protein sequence ID" value="CCE62402.1"/>
    <property type="molecule type" value="Genomic_DNA"/>
</dbReference>
<evidence type="ECO:0000256" key="1">
    <source>
        <dbReference type="ARBA" id="ARBA00038454"/>
    </source>
</evidence>
<gene>
    <name evidence="3" type="primary">TPHA0C02490</name>
    <name evidence="3" type="ordered locus">TPHA_0C02490</name>
</gene>
<dbReference type="RefSeq" id="XP_003684836.1">
    <property type="nucleotide sequence ID" value="XM_003684788.1"/>
</dbReference>
<dbReference type="GeneID" id="11533780"/>
<name>G8BRM6_TETPH</name>
<dbReference type="SUPFAM" id="SSF55781">
    <property type="entry name" value="GAF domain-like"/>
    <property type="match status" value="1"/>
</dbReference>
<proteinExistence type="inferred from homology"/>
<dbReference type="Pfam" id="PF13185">
    <property type="entry name" value="GAF_2"/>
    <property type="match status" value="1"/>
</dbReference>
<dbReference type="GO" id="GO:0033745">
    <property type="term" value="F:L-methionine-(R)-S-oxide reductase activity"/>
    <property type="evidence" value="ECO:0007669"/>
    <property type="project" value="EnsemblFungi"/>
</dbReference>
<dbReference type="PANTHER" id="PTHR21021">
    <property type="entry name" value="GAF/PUTATIVE CYTOSKELETAL PROTEIN"/>
    <property type="match status" value="1"/>
</dbReference>
<dbReference type="OrthoDB" id="15735at2759"/>
<dbReference type="InterPro" id="IPR051330">
    <property type="entry name" value="Phosphatase_reg/MetRdx"/>
</dbReference>
<dbReference type="PROSITE" id="PS01320">
    <property type="entry name" value="UPF0067"/>
    <property type="match status" value="1"/>
</dbReference>
<dbReference type="OMA" id="FQGPIAC"/>
<dbReference type="Proteomes" id="UP000005666">
    <property type="component" value="Chromosome 3"/>
</dbReference>
<dbReference type="FunFam" id="3.30.450.40:FF:000048">
    <property type="entry name" value="Free methionine-R-sulfoxide reductase"/>
    <property type="match status" value="1"/>
</dbReference>
<dbReference type="InterPro" id="IPR029016">
    <property type="entry name" value="GAF-like_dom_sf"/>
</dbReference>
<dbReference type="GO" id="GO:0034599">
    <property type="term" value="P:cellular response to oxidative stress"/>
    <property type="evidence" value="ECO:0007669"/>
    <property type="project" value="EnsemblFungi"/>
</dbReference>